<keyword evidence="2" id="KW-1185">Reference proteome</keyword>
<name>A0ABR1TCU2_9PEZI</name>
<protein>
    <submittedName>
        <fullName evidence="1">Uncharacterized protein</fullName>
    </submittedName>
</protein>
<proteinExistence type="predicted"/>
<accession>A0ABR1TCU2</accession>
<gene>
    <name evidence="1" type="ORF">PG993_005918</name>
</gene>
<reference evidence="1 2" key="1">
    <citation type="submission" date="2023-01" db="EMBL/GenBank/DDBJ databases">
        <title>Analysis of 21 Apiospora genomes using comparative genomics revels a genus with tremendous synthesis potential of carbohydrate active enzymes and secondary metabolites.</title>
        <authorList>
            <person name="Sorensen T."/>
        </authorList>
    </citation>
    <scope>NUCLEOTIDE SEQUENCE [LARGE SCALE GENOMIC DNA]</scope>
    <source>
        <strain evidence="1 2">CBS 33761</strain>
    </source>
</reference>
<dbReference type="EMBL" id="JAQQWK010000004">
    <property type="protein sequence ID" value="KAK8043488.1"/>
    <property type="molecule type" value="Genomic_DNA"/>
</dbReference>
<organism evidence="1 2">
    <name type="scientific">Apiospora rasikravindrae</name>
    <dbReference type="NCBI Taxonomy" id="990691"/>
    <lineage>
        <taxon>Eukaryota</taxon>
        <taxon>Fungi</taxon>
        <taxon>Dikarya</taxon>
        <taxon>Ascomycota</taxon>
        <taxon>Pezizomycotina</taxon>
        <taxon>Sordariomycetes</taxon>
        <taxon>Xylariomycetidae</taxon>
        <taxon>Amphisphaeriales</taxon>
        <taxon>Apiosporaceae</taxon>
        <taxon>Apiospora</taxon>
    </lineage>
</organism>
<evidence type="ECO:0000313" key="1">
    <source>
        <dbReference type="EMBL" id="KAK8043488.1"/>
    </source>
</evidence>
<sequence length="83" mass="9942">MRQTFHGLAPHVKHLAGYFQDRVVFLDHQYWLCTWETELTYRKHKRHFFWVSPTSLQMLALNKNGMFLCSRNGEVAIVRSGFR</sequence>
<evidence type="ECO:0000313" key="2">
    <source>
        <dbReference type="Proteomes" id="UP001444661"/>
    </source>
</evidence>
<comment type="caution">
    <text evidence="1">The sequence shown here is derived from an EMBL/GenBank/DDBJ whole genome shotgun (WGS) entry which is preliminary data.</text>
</comment>
<dbReference type="Proteomes" id="UP001444661">
    <property type="component" value="Unassembled WGS sequence"/>
</dbReference>